<sequence>MKNILLTAGLCALSFAGQAQINVGTSRSAQANSAGRFDDGDIDRLKKTTTYFVLQKKDQEHIADFEKVLGEMWKLTKYKIIGENEMYEYAKKGDCSFFSFGMIYREVQKSSMGSHNNNMGSHNSNMGPWKLFSTHISYDLWIPKINKKDKVVPDVVYSHIIMSQDAGAIWAAKQNYGYGFSAARDFEEKMNTYIYNEASFANWGAGYLKNYLMTIIPLLEKERRVGASHRMKIRPCWLA</sequence>
<feature type="signal peptide" evidence="1">
    <location>
        <begin position="1"/>
        <end position="21"/>
    </location>
</feature>
<feature type="chain" id="PRO_5046926521" evidence="1">
    <location>
        <begin position="22"/>
        <end position="239"/>
    </location>
</feature>
<evidence type="ECO:0000313" key="3">
    <source>
        <dbReference type="Proteomes" id="UP001500067"/>
    </source>
</evidence>
<keyword evidence="1" id="KW-0732">Signal</keyword>
<reference evidence="3" key="1">
    <citation type="journal article" date="2019" name="Int. J. Syst. Evol. Microbiol.">
        <title>The Global Catalogue of Microorganisms (GCM) 10K type strain sequencing project: providing services to taxonomists for standard genome sequencing and annotation.</title>
        <authorList>
            <consortium name="The Broad Institute Genomics Platform"/>
            <consortium name="The Broad Institute Genome Sequencing Center for Infectious Disease"/>
            <person name="Wu L."/>
            <person name="Ma J."/>
        </authorList>
    </citation>
    <scope>NUCLEOTIDE SEQUENCE [LARGE SCALE GENOMIC DNA]</scope>
    <source>
        <strain evidence="3">JCM 32105</strain>
    </source>
</reference>
<keyword evidence="3" id="KW-1185">Reference proteome</keyword>
<protein>
    <submittedName>
        <fullName evidence="2">Uncharacterized protein</fullName>
    </submittedName>
</protein>
<organism evidence="2 3">
    <name type="scientific">Nemorincola caseinilytica</name>
    <dbReference type="NCBI Taxonomy" id="2054315"/>
    <lineage>
        <taxon>Bacteria</taxon>
        <taxon>Pseudomonadati</taxon>
        <taxon>Bacteroidota</taxon>
        <taxon>Chitinophagia</taxon>
        <taxon>Chitinophagales</taxon>
        <taxon>Chitinophagaceae</taxon>
        <taxon>Nemorincola</taxon>
    </lineage>
</organism>
<dbReference type="Proteomes" id="UP001500067">
    <property type="component" value="Unassembled WGS sequence"/>
</dbReference>
<proteinExistence type="predicted"/>
<accession>A0ABP8NG40</accession>
<name>A0ABP8NG40_9BACT</name>
<comment type="caution">
    <text evidence="2">The sequence shown here is derived from an EMBL/GenBank/DDBJ whole genome shotgun (WGS) entry which is preliminary data.</text>
</comment>
<evidence type="ECO:0000256" key="1">
    <source>
        <dbReference type="SAM" id="SignalP"/>
    </source>
</evidence>
<evidence type="ECO:0000313" key="2">
    <source>
        <dbReference type="EMBL" id="GAA4465285.1"/>
    </source>
</evidence>
<dbReference type="RefSeq" id="WP_345081615.1">
    <property type="nucleotide sequence ID" value="NZ_BAABFA010000010.1"/>
</dbReference>
<gene>
    <name evidence="2" type="ORF">GCM10023093_17190</name>
</gene>
<dbReference type="EMBL" id="BAABFA010000010">
    <property type="protein sequence ID" value="GAA4465285.1"/>
    <property type="molecule type" value="Genomic_DNA"/>
</dbReference>